<evidence type="ECO:0000256" key="1">
    <source>
        <dbReference type="ARBA" id="ARBA00004496"/>
    </source>
</evidence>
<feature type="domain" description="DH" evidence="10">
    <location>
        <begin position="1205"/>
        <end position="1390"/>
    </location>
</feature>
<dbReference type="SUPFAM" id="SSF50044">
    <property type="entry name" value="SH3-domain"/>
    <property type="match status" value="5"/>
</dbReference>
<gene>
    <name evidence="13" type="ORF">g.21580</name>
</gene>
<keyword evidence="3" id="KW-0963">Cytoplasm</keyword>
<dbReference type="CDD" id="cd11836">
    <property type="entry name" value="SH3_Intersectin_1"/>
    <property type="match status" value="1"/>
</dbReference>
<dbReference type="PROSITE" id="PS50031">
    <property type="entry name" value="EH"/>
    <property type="match status" value="2"/>
</dbReference>
<dbReference type="SMART" id="SM00054">
    <property type="entry name" value="EFh"/>
    <property type="match status" value="2"/>
</dbReference>
<evidence type="ECO:0000259" key="12">
    <source>
        <dbReference type="PROSITE" id="PS50222"/>
    </source>
</evidence>
<dbReference type="InterPro" id="IPR000261">
    <property type="entry name" value="EH_dom"/>
</dbReference>
<dbReference type="InterPro" id="IPR001849">
    <property type="entry name" value="PH_domain"/>
</dbReference>
<dbReference type="Gene3D" id="1.10.238.10">
    <property type="entry name" value="EF-hand"/>
    <property type="match status" value="2"/>
</dbReference>
<evidence type="ECO:0000259" key="11">
    <source>
        <dbReference type="PROSITE" id="PS50031"/>
    </source>
</evidence>
<feature type="domain" description="SH3" evidence="8">
    <location>
        <begin position="1132"/>
        <end position="1191"/>
    </location>
</feature>
<dbReference type="InterPro" id="IPR001452">
    <property type="entry name" value="SH3_domain"/>
</dbReference>
<keyword evidence="4" id="KW-0254">Endocytosis</keyword>
<dbReference type="Pfam" id="PF00168">
    <property type="entry name" value="C2"/>
    <property type="match status" value="1"/>
</dbReference>
<dbReference type="InterPro" id="IPR035899">
    <property type="entry name" value="DBL_dom_sf"/>
</dbReference>
<feature type="domain" description="SH3" evidence="8">
    <location>
        <begin position="855"/>
        <end position="913"/>
    </location>
</feature>
<sequence length="1688" mass="187722">MDPFIITPQERGRFEAQFQALKPINGIVTGDQAKGFLLQSQLPMPILGQIWGLADTDADGKMNINEFSIACKLINLKLRGFEIPKVLPPSLMQLAHQPGSAPTAMVKPPVPPAPAVGVPRPILSPPSGGNTPKVTSPPHIPLVGLVGAPPIPPQPAITSQPLLGMSASPAPQPLVANVPPLAAVQPMANVPPLANIAPMPIIPPVPSIPPMPNIAPMHSVTPMPVVPPMPNVPSIPGIPPMPSAAPLAMVHPTTMSQPPLVPPVVPNVQPSAAPIPAAIPPSMESPLGSGSQGGDWAVPHASKLKYTQLFNTTDRTRSGFLNGVQARNIMMASQLPQNVLAQIWGLADMDTDGRLSSEEFVLAMHLCDLARSGEKIPVPLPADLVPPSLRRQRQNSIPSAAEMGDPLAGMSGVTFEDKRKENFEKGQAELERRRKALLEIQRKEQEERERKEREEQEKREKVRLEQERRRQQELEKQLQAQRELEHQKEEERRRAQEQREAARKEMERQRQLEWEKQRSLELQAQRQREQENVLKMKAKNQNLSIELSQLNEKVKELSTKITETRSGVTGVKATIDGMRTTRDTQLQQMSALKTKLKEHNARLVAVSQEKARLEAKNKMNMAADVASQEQAKIAFNNKQITLKQLRDKLQDMEKQIEVKMEDIENNNSQLGELKQQLVVLISDCEQLYGTYNEKRNKVLEMKGSKAKDISGWGDDAWATSNTAWPEDNFTPQTDGYKRYRALYEFVARNGDELSFQPGDIIMVSLTQNAEPGWLAGEVRGASGWFPEAYVECIDLDTEVSPYPEADTVQKTQLEEIAEVPENVSDNGSAVVEVPVAEPVPAVPAMPALVLGLGTPADLTVVALHPFPASLPGQLPFGKGDIIRVTENQDIWWYGENNGEEGWFPKTYVKLSTDNVNINNAVDMGTLPPEEQEYYVSLYPYMSGESGDLSFGQGEVVLVIKKEGEWWTGVIADRTGIFPSNYVQKADTQPVVQPPVEEPVVVPQPQITQLEMQPPITRAITPDFSALSSQLESASSGGEDSDSKGTKGKKPEIATVIAPYQATSAEQLSLQRGQLIMIRKKTTTGWWEGELQAKGKKRQIGWFPASYVKTLGGGGGGRGVGRSGRQTPSAEPTSTERVIALFQYKALNEDELSFEKDDIISVLSKDEPAWWRGELNGVTGLFPSNYVAPVSSSGKKKIKLGKEEKKRQQHIKELIITEQAYIDDMSIVHDVFEKPLSESKIVTAEELSTIFVNWQDIIVCNYMFLRALRVRREMSEGGVIRMIGDILCENLPRMTVYVRFCSCQLTAAAVLQKLTEESEDFRGLVRRCQTDPRTKGMPLSSFLIKPMQRITKYPLLIQKILEFTPVEHPDHTYLLEALAKAEEFCTQVNEGVREKENSDRLEWLQSHVSCEVLDERIVFNSLTNSVGPRKFLHYGSLTKTKSGKELVGFLLNDFLLLAQPCRPLSQPFSFERHSHVRFKIYKQPLMLSEVVVHSGPETPDSVELRLEHLRAVFSLSAASSSDRSLWLRKVRQAQAEVTHSDKCKLQRQQSKQQKFGAVGRVLVVVVEGSRLRPPSPSHGGKREVFCEVSMGSQEHRTPPALTTVQSDPRWNATMQFLVKDLTEDVLCVTVLDRGHFSPDEFLGRTEVRIADIVHLTQNSRGPIVKILPLHEVDSGEVTLKLDLRLFDSQ</sequence>
<feature type="compositionally biased region" description="Basic and acidic residues" evidence="7">
    <location>
        <begin position="1040"/>
        <end position="1049"/>
    </location>
</feature>
<dbReference type="InterPro" id="IPR035892">
    <property type="entry name" value="C2_domain_sf"/>
</dbReference>
<feature type="region of interest" description="Disordered" evidence="7">
    <location>
        <begin position="390"/>
        <end position="420"/>
    </location>
</feature>
<protein>
    <recommendedName>
        <fullName evidence="14">Intersectin-1-like</fullName>
    </recommendedName>
</protein>
<dbReference type="InterPro" id="IPR018247">
    <property type="entry name" value="EF_Hand_1_Ca_BS"/>
</dbReference>
<dbReference type="Gene3D" id="2.30.29.30">
    <property type="entry name" value="Pleckstrin-homology domain (PH domain)/Phosphotyrosine-binding domain (PTB)"/>
    <property type="match status" value="1"/>
</dbReference>
<feature type="region of interest" description="Disordered" evidence="7">
    <location>
        <begin position="444"/>
        <end position="504"/>
    </location>
</feature>
<dbReference type="GO" id="GO:0005085">
    <property type="term" value="F:guanyl-nucleotide exchange factor activity"/>
    <property type="evidence" value="ECO:0007669"/>
    <property type="project" value="InterPro"/>
</dbReference>
<reference evidence="13" key="1">
    <citation type="submission" date="2015-11" db="EMBL/GenBank/DDBJ databases">
        <title>De novo transcriptome assembly of four potential Pierce s Disease insect vectors from Arizona vineyards.</title>
        <authorList>
            <person name="Tassone E.E."/>
        </authorList>
    </citation>
    <scope>NUCLEOTIDE SEQUENCE</scope>
</reference>
<name>A0A1B6LCN0_9HEMI</name>
<feature type="domain" description="EH" evidence="11">
    <location>
        <begin position="10"/>
        <end position="98"/>
    </location>
</feature>
<feature type="domain" description="EH" evidence="11">
    <location>
        <begin position="302"/>
        <end position="391"/>
    </location>
</feature>
<dbReference type="FunFam" id="1.10.238.10:FF:000055">
    <property type="entry name" value="Intersectin-1 isoform 1"/>
    <property type="match status" value="1"/>
</dbReference>
<feature type="domain" description="EF-hand" evidence="12">
    <location>
        <begin position="335"/>
        <end position="370"/>
    </location>
</feature>
<dbReference type="EMBL" id="GEBQ01018540">
    <property type="protein sequence ID" value="JAT21437.1"/>
    <property type="molecule type" value="Transcribed_RNA"/>
</dbReference>
<dbReference type="FunFam" id="2.30.30.40:FF:000072">
    <property type="entry name" value="Unconventional Myosin IB"/>
    <property type="match status" value="1"/>
</dbReference>
<dbReference type="Gene3D" id="2.30.30.40">
    <property type="entry name" value="SH3 Domains"/>
    <property type="match status" value="5"/>
</dbReference>
<dbReference type="Pfam" id="PF00018">
    <property type="entry name" value="SH3_1"/>
    <property type="match status" value="2"/>
</dbReference>
<dbReference type="PROSITE" id="PS50004">
    <property type="entry name" value="C2"/>
    <property type="match status" value="1"/>
</dbReference>
<dbReference type="CDD" id="cd11839">
    <property type="entry name" value="SH3_Intersectin_4"/>
    <property type="match status" value="1"/>
</dbReference>
<dbReference type="PROSITE" id="PS50002">
    <property type="entry name" value="SH3"/>
    <property type="match status" value="5"/>
</dbReference>
<evidence type="ECO:0000313" key="13">
    <source>
        <dbReference type="EMBL" id="JAT21437.1"/>
    </source>
</evidence>
<dbReference type="InterPro" id="IPR000008">
    <property type="entry name" value="C2_dom"/>
</dbReference>
<dbReference type="PROSITE" id="PS00018">
    <property type="entry name" value="EF_HAND_1"/>
    <property type="match status" value="2"/>
</dbReference>
<dbReference type="Pfam" id="PF00621">
    <property type="entry name" value="RhoGEF"/>
    <property type="match status" value="1"/>
</dbReference>
<dbReference type="InterPro" id="IPR011992">
    <property type="entry name" value="EF-hand-dom_pair"/>
</dbReference>
<evidence type="ECO:0000256" key="2">
    <source>
        <dbReference type="ARBA" id="ARBA00022443"/>
    </source>
</evidence>
<feature type="domain" description="EF-hand" evidence="12">
    <location>
        <begin position="42"/>
        <end position="77"/>
    </location>
</feature>
<evidence type="ECO:0000256" key="7">
    <source>
        <dbReference type="SAM" id="MobiDB-lite"/>
    </source>
</evidence>
<evidence type="ECO:0000259" key="8">
    <source>
        <dbReference type="PROSITE" id="PS50002"/>
    </source>
</evidence>
<feature type="domain" description="C2" evidence="9">
    <location>
        <begin position="1540"/>
        <end position="1666"/>
    </location>
</feature>
<dbReference type="CDD" id="cd11837">
    <property type="entry name" value="SH3_Intersectin_2"/>
    <property type="match status" value="1"/>
</dbReference>
<dbReference type="PANTHER" id="PTHR46006">
    <property type="entry name" value="RHO GUANINE NUCLEOTIDE EXCHANGE FACTOR AT 64C, ISOFORM A"/>
    <property type="match status" value="1"/>
</dbReference>
<keyword evidence="2 6" id="KW-0728">SH3 domain</keyword>
<evidence type="ECO:0000256" key="3">
    <source>
        <dbReference type="ARBA" id="ARBA00022490"/>
    </source>
</evidence>
<dbReference type="SMART" id="SM00326">
    <property type="entry name" value="SH3"/>
    <property type="match status" value="5"/>
</dbReference>
<evidence type="ECO:0000259" key="9">
    <source>
        <dbReference type="PROSITE" id="PS50004"/>
    </source>
</evidence>
<dbReference type="InterPro" id="IPR036028">
    <property type="entry name" value="SH3-like_dom_sf"/>
</dbReference>
<dbReference type="Gene3D" id="2.60.40.150">
    <property type="entry name" value="C2 domain"/>
    <property type="match status" value="1"/>
</dbReference>
<dbReference type="GO" id="GO:0005509">
    <property type="term" value="F:calcium ion binding"/>
    <property type="evidence" value="ECO:0007669"/>
    <property type="project" value="InterPro"/>
</dbReference>
<dbReference type="InterPro" id="IPR002048">
    <property type="entry name" value="EF_hand_dom"/>
</dbReference>
<dbReference type="Pfam" id="PF14604">
    <property type="entry name" value="SH3_9"/>
    <property type="match status" value="3"/>
</dbReference>
<dbReference type="SUPFAM" id="SSF47473">
    <property type="entry name" value="EF-hand"/>
    <property type="match status" value="2"/>
</dbReference>
<feature type="domain" description="SH3" evidence="8">
    <location>
        <begin position="929"/>
        <end position="987"/>
    </location>
</feature>
<evidence type="ECO:0000256" key="5">
    <source>
        <dbReference type="ARBA" id="ARBA00022837"/>
    </source>
</evidence>
<dbReference type="InterPro" id="IPR011993">
    <property type="entry name" value="PH-like_dom_sf"/>
</dbReference>
<dbReference type="InterPro" id="IPR051480">
    <property type="entry name" value="Endocytic_GEF_Adapter"/>
</dbReference>
<dbReference type="SMART" id="SM00325">
    <property type="entry name" value="RhoGEF"/>
    <property type="match status" value="1"/>
</dbReference>
<dbReference type="SUPFAM" id="SSF49562">
    <property type="entry name" value="C2 domain (Calcium/lipid-binding domain, CaLB)"/>
    <property type="match status" value="1"/>
</dbReference>
<dbReference type="GO" id="GO:0005737">
    <property type="term" value="C:cytoplasm"/>
    <property type="evidence" value="ECO:0007669"/>
    <property type="project" value="UniProtKB-SubCell"/>
</dbReference>
<feature type="region of interest" description="Disordered" evidence="7">
    <location>
        <begin position="1113"/>
        <end position="1132"/>
    </location>
</feature>
<dbReference type="SUPFAM" id="SSF50729">
    <property type="entry name" value="PH domain-like"/>
    <property type="match status" value="1"/>
</dbReference>
<dbReference type="PROSITE" id="PS50222">
    <property type="entry name" value="EF_HAND_2"/>
    <property type="match status" value="2"/>
</dbReference>
<evidence type="ECO:0000256" key="6">
    <source>
        <dbReference type="PROSITE-ProRule" id="PRU00192"/>
    </source>
</evidence>
<organism evidence="13">
    <name type="scientific">Graphocephala atropunctata</name>
    <dbReference type="NCBI Taxonomy" id="36148"/>
    <lineage>
        <taxon>Eukaryota</taxon>
        <taxon>Metazoa</taxon>
        <taxon>Ecdysozoa</taxon>
        <taxon>Arthropoda</taxon>
        <taxon>Hexapoda</taxon>
        <taxon>Insecta</taxon>
        <taxon>Pterygota</taxon>
        <taxon>Neoptera</taxon>
        <taxon>Paraneoptera</taxon>
        <taxon>Hemiptera</taxon>
        <taxon>Auchenorrhyncha</taxon>
        <taxon>Membracoidea</taxon>
        <taxon>Cicadellidae</taxon>
        <taxon>Cicadellinae</taxon>
        <taxon>Cicadellini</taxon>
        <taxon>Graphocephala</taxon>
    </lineage>
</organism>
<dbReference type="SMART" id="SM00239">
    <property type="entry name" value="C2"/>
    <property type="match status" value="1"/>
</dbReference>
<dbReference type="Gene3D" id="1.20.900.10">
    <property type="entry name" value="Dbl homology (DH) domain"/>
    <property type="match status" value="1"/>
</dbReference>
<feature type="compositionally biased region" description="Low complexity" evidence="7">
    <location>
        <begin position="1026"/>
        <end position="1037"/>
    </location>
</feature>
<dbReference type="SUPFAM" id="SSF48065">
    <property type="entry name" value="DBL homology domain (DH-domain)"/>
    <property type="match status" value="1"/>
</dbReference>
<dbReference type="Pfam" id="PF16652">
    <property type="entry name" value="PH_13"/>
    <property type="match status" value="1"/>
</dbReference>
<evidence type="ECO:0008006" key="14">
    <source>
        <dbReference type="Google" id="ProtNLM"/>
    </source>
</evidence>
<accession>A0A1B6LCN0</accession>
<evidence type="ECO:0000259" key="10">
    <source>
        <dbReference type="PROSITE" id="PS50010"/>
    </source>
</evidence>
<feature type="domain" description="SH3" evidence="8">
    <location>
        <begin position="734"/>
        <end position="795"/>
    </location>
</feature>
<dbReference type="GO" id="GO:0035025">
    <property type="term" value="P:positive regulation of Rho protein signal transduction"/>
    <property type="evidence" value="ECO:0007669"/>
    <property type="project" value="TreeGrafter"/>
</dbReference>
<dbReference type="CDD" id="cd00160">
    <property type="entry name" value="RhoGEF"/>
    <property type="match status" value="1"/>
</dbReference>
<evidence type="ECO:0000256" key="4">
    <source>
        <dbReference type="ARBA" id="ARBA00022583"/>
    </source>
</evidence>
<dbReference type="SMART" id="SM00027">
    <property type="entry name" value="EH"/>
    <property type="match status" value="2"/>
</dbReference>
<dbReference type="GO" id="GO:0006897">
    <property type="term" value="P:endocytosis"/>
    <property type="evidence" value="ECO:0007669"/>
    <property type="project" value="UniProtKB-KW"/>
</dbReference>
<dbReference type="InterPro" id="IPR000219">
    <property type="entry name" value="DH_dom"/>
</dbReference>
<dbReference type="CDD" id="cd11838">
    <property type="entry name" value="SH3_Intersectin_3"/>
    <property type="match status" value="1"/>
</dbReference>
<comment type="subcellular location">
    <subcellularLocation>
        <location evidence="1">Cytoplasm</location>
    </subcellularLocation>
</comment>
<feature type="domain" description="SH3" evidence="8">
    <location>
        <begin position="1048"/>
        <end position="1112"/>
    </location>
</feature>
<dbReference type="PROSITE" id="PS50010">
    <property type="entry name" value="DH_2"/>
    <property type="match status" value="1"/>
</dbReference>
<dbReference type="PANTHER" id="PTHR46006:SF6">
    <property type="entry name" value="INTERSECTIN-2 ISOFORM X1"/>
    <property type="match status" value="1"/>
</dbReference>
<dbReference type="CDD" id="cd00052">
    <property type="entry name" value="EH"/>
    <property type="match status" value="2"/>
</dbReference>
<dbReference type="Pfam" id="PF12763">
    <property type="entry name" value="EH"/>
    <property type="match status" value="2"/>
</dbReference>
<keyword evidence="5" id="KW-0106">Calcium</keyword>
<feature type="region of interest" description="Disordered" evidence="7">
    <location>
        <begin position="1026"/>
        <end position="1049"/>
    </location>
</feature>
<proteinExistence type="predicted"/>
<dbReference type="CDD" id="cd11840">
    <property type="entry name" value="SH3_Intersectin_5"/>
    <property type="match status" value="1"/>
</dbReference>
<dbReference type="PRINTS" id="PR00452">
    <property type="entry name" value="SH3DOMAIN"/>
</dbReference>
<dbReference type="Gene3D" id="1.10.287.1490">
    <property type="match status" value="1"/>
</dbReference>